<dbReference type="SMART" id="SM01121">
    <property type="entry name" value="Dak1_2"/>
    <property type="match status" value="1"/>
</dbReference>
<protein>
    <submittedName>
        <fullName evidence="2">DAK2 domain-containing protein</fullName>
    </submittedName>
</protein>
<dbReference type="NCBIfam" id="TIGR03599">
    <property type="entry name" value="YloV"/>
    <property type="match status" value="1"/>
</dbReference>
<keyword evidence="3" id="KW-1185">Reference proteome</keyword>
<evidence type="ECO:0000313" key="3">
    <source>
        <dbReference type="Proteomes" id="UP000468766"/>
    </source>
</evidence>
<dbReference type="SMART" id="SM01120">
    <property type="entry name" value="Dak2"/>
    <property type="match status" value="1"/>
</dbReference>
<evidence type="ECO:0000313" key="2">
    <source>
        <dbReference type="EMBL" id="KAB2954458.1"/>
    </source>
</evidence>
<dbReference type="Pfam" id="PF13684">
    <property type="entry name" value="FakA-like_C"/>
    <property type="match status" value="1"/>
</dbReference>
<gene>
    <name evidence="2" type="ORF">F9B85_01885</name>
</gene>
<proteinExistence type="predicted"/>
<dbReference type="PANTHER" id="PTHR33434">
    <property type="entry name" value="DEGV DOMAIN-CONTAINING PROTEIN DR_1986-RELATED"/>
    <property type="match status" value="1"/>
</dbReference>
<dbReference type="InterPro" id="IPR033470">
    <property type="entry name" value="FakA-like_C"/>
</dbReference>
<evidence type="ECO:0000259" key="1">
    <source>
        <dbReference type="PROSITE" id="PS51480"/>
    </source>
</evidence>
<dbReference type="PROSITE" id="PS51480">
    <property type="entry name" value="DHAL"/>
    <property type="match status" value="1"/>
</dbReference>
<dbReference type="GO" id="GO:0004371">
    <property type="term" value="F:glycerone kinase activity"/>
    <property type="evidence" value="ECO:0007669"/>
    <property type="project" value="InterPro"/>
</dbReference>
<dbReference type="Proteomes" id="UP000468766">
    <property type="component" value="Unassembled WGS sequence"/>
</dbReference>
<dbReference type="SUPFAM" id="SSF101473">
    <property type="entry name" value="DhaL-like"/>
    <property type="match status" value="1"/>
</dbReference>
<reference evidence="2 3" key="1">
    <citation type="submission" date="2019-10" db="EMBL/GenBank/DDBJ databases">
        <title>Whole-genome sequence of the extremophile Heliorestis acidaminivorans DSM 24790.</title>
        <authorList>
            <person name="Kyndt J.A."/>
            <person name="Meyer T.E."/>
        </authorList>
    </citation>
    <scope>NUCLEOTIDE SEQUENCE [LARGE SCALE GENOMIC DNA]</scope>
    <source>
        <strain evidence="2 3">DSM 24790</strain>
    </source>
</reference>
<dbReference type="Gene3D" id="1.25.40.340">
    <property type="match status" value="1"/>
</dbReference>
<dbReference type="InterPro" id="IPR050270">
    <property type="entry name" value="DegV_domain_contain"/>
</dbReference>
<dbReference type="Pfam" id="PF21645">
    <property type="entry name" value="FakA-like_M"/>
    <property type="match status" value="1"/>
</dbReference>
<dbReference type="PANTHER" id="PTHR33434:SF4">
    <property type="entry name" value="PHOSPHATASE PROTEIN"/>
    <property type="match status" value="1"/>
</dbReference>
<dbReference type="OrthoDB" id="9760324at2"/>
<sequence>MSMASKSPKDKNYKLSGEDLVRLLQGGAYSVEQKKAQIDQLNVFPVPDGDTGTNMALTLKSAVASLPGEGEKKAGKIATVAAKGALLGARGNSGVIFSQLIWGWAKAIEKNTLVTPQDWAQGMVKGVELAYSAVMKPVEGTILTVAKEAAQEAKKRAKRKDISFEELFLIATEAGQEALSRTPELLPVLKEAGVVDAGGQGYVLFLQGIYKALLGETTEEEGDLQPFLQSVEADWQKRNAFHLTGAKEREATHFTYCTEFILRGTALPLQALRHRLEDIGDSVLVVGDSNVLKCHVHTDRPGLALEKGGFYGTLHDITISNMKDQLRPKSEVAFIASAPSEGWAQLFREQGASAIVMGGSTSNPSAQDWVEAIEKANAAYTILLPNHPNLTMAAGQAIKMIGEDRVMMVPTKHLAGGLVAALAYDSNKSVKDNVQVMTEGYHQVECAEITKAVRDATINGITAKEGQFLGLLNHQLVASGTVIEEVIVQTIERNDEDWELITVYTGAGLEREEIDRVIKTLQERFAEADIEEITAGQPLYPYLIGLE</sequence>
<accession>A0A6I0FAE8</accession>
<dbReference type="InterPro" id="IPR048394">
    <property type="entry name" value="FakA-like_M"/>
</dbReference>
<dbReference type="InterPro" id="IPR019986">
    <property type="entry name" value="YloV-like"/>
</dbReference>
<dbReference type="GO" id="GO:0006071">
    <property type="term" value="P:glycerol metabolic process"/>
    <property type="evidence" value="ECO:0007669"/>
    <property type="project" value="InterPro"/>
</dbReference>
<dbReference type="EMBL" id="WBXO01000001">
    <property type="protein sequence ID" value="KAB2954458.1"/>
    <property type="molecule type" value="Genomic_DNA"/>
</dbReference>
<dbReference type="InterPro" id="IPR036117">
    <property type="entry name" value="DhaL_dom_sf"/>
</dbReference>
<organism evidence="2 3">
    <name type="scientific">Heliorestis acidaminivorans</name>
    <dbReference type="NCBI Taxonomy" id="553427"/>
    <lineage>
        <taxon>Bacteria</taxon>
        <taxon>Bacillati</taxon>
        <taxon>Bacillota</taxon>
        <taxon>Clostridia</taxon>
        <taxon>Eubacteriales</taxon>
        <taxon>Heliobacteriaceae</taxon>
        <taxon>Heliorestis</taxon>
    </lineage>
</organism>
<name>A0A6I0FAE8_9FIRM</name>
<comment type="caution">
    <text evidence="2">The sequence shown here is derived from an EMBL/GenBank/DDBJ whole genome shotgun (WGS) entry which is preliminary data.</text>
</comment>
<dbReference type="AlphaFoldDB" id="A0A6I0FAE8"/>
<dbReference type="Pfam" id="PF02734">
    <property type="entry name" value="Dak2"/>
    <property type="match status" value="1"/>
</dbReference>
<dbReference type="InterPro" id="IPR004007">
    <property type="entry name" value="DhaL_dom"/>
</dbReference>
<feature type="domain" description="DhaL" evidence="1">
    <location>
        <begin position="18"/>
        <end position="211"/>
    </location>
</feature>